<dbReference type="EMBL" id="AP022324">
    <property type="protein sequence ID" value="BBU45390.1"/>
    <property type="molecule type" value="Genomic_DNA"/>
</dbReference>
<evidence type="ECO:0000313" key="1">
    <source>
        <dbReference type="EMBL" id="BBU45390.1"/>
    </source>
</evidence>
<evidence type="ECO:0008006" key="3">
    <source>
        <dbReference type="Google" id="ProtNLM"/>
    </source>
</evidence>
<name>A0A7U6M3P4_PSEPU</name>
<dbReference type="AlphaFoldDB" id="A0A7U6M3P4"/>
<reference evidence="1 2" key="1">
    <citation type="submission" date="2020-01" db="EMBL/GenBank/DDBJ databases">
        <title>Complete Genome Sequence of Pseudomonas putida Strain TS312, Harboring the HdtS type N-acyl-homoserine Lactone Synthase, Isolated from a Paper Mill.</title>
        <authorList>
            <person name="Hosoe A."/>
            <person name="Suenaga T."/>
            <person name="Sugi T."/>
            <person name="Izumi T."/>
            <person name="Nagai N."/>
            <person name="Terada A."/>
        </authorList>
    </citation>
    <scope>NUCLEOTIDE SEQUENCE [LARGE SCALE GENOMIC DNA]</scope>
    <source>
        <strain evidence="1 2">TS312</strain>
    </source>
</reference>
<dbReference type="RefSeq" id="WP_025752536.1">
    <property type="nucleotide sequence ID" value="NZ_AP022324.1"/>
</dbReference>
<organism evidence="1 2">
    <name type="scientific">Pseudomonas putida</name>
    <name type="common">Arthrobacter siderocapsulatus</name>
    <dbReference type="NCBI Taxonomy" id="303"/>
    <lineage>
        <taxon>Bacteria</taxon>
        <taxon>Pseudomonadati</taxon>
        <taxon>Pseudomonadota</taxon>
        <taxon>Gammaproteobacteria</taxon>
        <taxon>Pseudomonadales</taxon>
        <taxon>Pseudomonadaceae</taxon>
        <taxon>Pseudomonas</taxon>
    </lineage>
</organism>
<gene>
    <name evidence="1" type="ORF">PPTS312_33050</name>
</gene>
<sequence>MNTLARLLTATFAVLSIAVISGCASHPELRPYTAEETRQLQLESLQRRGLSLDDYEQQRRVIQRAGNLPVVTEAADADRSTKG</sequence>
<protein>
    <recommendedName>
        <fullName evidence="3">Lipoprotein</fullName>
    </recommendedName>
</protein>
<accession>A0A7U6M3P4</accession>
<dbReference type="Proteomes" id="UP000464661">
    <property type="component" value="Chromosome"/>
</dbReference>
<proteinExistence type="predicted"/>
<evidence type="ECO:0000313" key="2">
    <source>
        <dbReference type="Proteomes" id="UP000464661"/>
    </source>
</evidence>
<dbReference type="PROSITE" id="PS51257">
    <property type="entry name" value="PROKAR_LIPOPROTEIN"/>
    <property type="match status" value="1"/>
</dbReference>